<dbReference type="GO" id="GO:0016020">
    <property type="term" value="C:membrane"/>
    <property type="evidence" value="ECO:0007669"/>
    <property type="project" value="TreeGrafter"/>
</dbReference>
<evidence type="ECO:0000256" key="5">
    <source>
        <dbReference type="SAM" id="Coils"/>
    </source>
</evidence>
<dbReference type="GO" id="GO:0005739">
    <property type="term" value="C:mitochondrion"/>
    <property type="evidence" value="ECO:0007669"/>
    <property type="project" value="TreeGrafter"/>
</dbReference>
<dbReference type="PANTHER" id="PTHR11566">
    <property type="entry name" value="DYNAMIN"/>
    <property type="match status" value="1"/>
</dbReference>
<feature type="domain" description="Dynamin-type G" evidence="9">
    <location>
        <begin position="746"/>
        <end position="1040"/>
    </location>
</feature>
<dbReference type="GO" id="GO:0008270">
    <property type="term" value="F:zinc ion binding"/>
    <property type="evidence" value="ECO:0007669"/>
    <property type="project" value="InterPro"/>
</dbReference>
<dbReference type="GO" id="GO:0016559">
    <property type="term" value="P:peroxisome fission"/>
    <property type="evidence" value="ECO:0007669"/>
    <property type="project" value="TreeGrafter"/>
</dbReference>
<dbReference type="SUPFAM" id="SSF57701">
    <property type="entry name" value="Zn2/Cys6 DNA-binding domain"/>
    <property type="match status" value="1"/>
</dbReference>
<dbReference type="GO" id="GO:0000981">
    <property type="term" value="F:DNA-binding transcription factor activity, RNA polymerase II-specific"/>
    <property type="evidence" value="ECO:0007669"/>
    <property type="project" value="InterPro"/>
</dbReference>
<feature type="region of interest" description="Disordered" evidence="6">
    <location>
        <begin position="1"/>
        <end position="37"/>
    </location>
</feature>
<keyword evidence="2" id="KW-0547">Nucleotide-binding</keyword>
<dbReference type="PROSITE" id="PS51388">
    <property type="entry name" value="GED"/>
    <property type="match status" value="1"/>
</dbReference>
<evidence type="ECO:0008006" key="12">
    <source>
        <dbReference type="Google" id="ProtNLM"/>
    </source>
</evidence>
<gene>
    <name evidence="10" type="ORF">KAF25_009399</name>
</gene>
<dbReference type="Pfam" id="PF00350">
    <property type="entry name" value="Dynamin_N"/>
    <property type="match status" value="1"/>
</dbReference>
<evidence type="ECO:0000256" key="3">
    <source>
        <dbReference type="ARBA" id="ARBA00023134"/>
    </source>
</evidence>
<dbReference type="Proteomes" id="UP000782241">
    <property type="component" value="Unassembled WGS sequence"/>
</dbReference>
<dbReference type="InterPro" id="IPR045063">
    <property type="entry name" value="Dynamin_N"/>
</dbReference>
<dbReference type="Gene3D" id="3.40.50.300">
    <property type="entry name" value="P-loop containing nucleotide triphosphate hydrolases"/>
    <property type="match status" value="1"/>
</dbReference>
<name>A0A9P7HAW2_9HYPO</name>
<protein>
    <recommendedName>
        <fullName evidence="12">Zn(2)-C6 fungal-type domain-containing protein</fullName>
    </recommendedName>
</protein>
<evidence type="ECO:0000259" key="8">
    <source>
        <dbReference type="PROSITE" id="PS51388"/>
    </source>
</evidence>
<evidence type="ECO:0000256" key="2">
    <source>
        <dbReference type="ARBA" id="ARBA00022741"/>
    </source>
</evidence>
<feature type="domain" description="GED" evidence="8">
    <location>
        <begin position="1375"/>
        <end position="1463"/>
    </location>
</feature>
<dbReference type="GO" id="GO:0008017">
    <property type="term" value="F:microtubule binding"/>
    <property type="evidence" value="ECO:0007669"/>
    <property type="project" value="TreeGrafter"/>
</dbReference>
<dbReference type="PROSITE" id="PS51718">
    <property type="entry name" value="G_DYNAMIN_2"/>
    <property type="match status" value="1"/>
</dbReference>
<dbReference type="InterPro" id="IPR030381">
    <property type="entry name" value="G_DYNAMIN_dom"/>
</dbReference>
<dbReference type="SUPFAM" id="SSF52540">
    <property type="entry name" value="P-loop containing nucleoside triphosphate hydrolases"/>
    <property type="match status" value="1"/>
</dbReference>
<dbReference type="Pfam" id="PF00172">
    <property type="entry name" value="Zn_clus"/>
    <property type="match status" value="1"/>
</dbReference>
<dbReference type="CDD" id="cd12148">
    <property type="entry name" value="fungal_TF_MHR"/>
    <property type="match status" value="1"/>
</dbReference>
<dbReference type="InterPro" id="IPR000375">
    <property type="entry name" value="Dynamin_stalk"/>
</dbReference>
<dbReference type="Pfam" id="PF01031">
    <property type="entry name" value="Dynamin_M"/>
    <property type="match status" value="1"/>
</dbReference>
<dbReference type="Gene3D" id="4.10.240.10">
    <property type="entry name" value="Zn(2)-C6 fungal-type DNA-binding domain"/>
    <property type="match status" value="1"/>
</dbReference>
<dbReference type="CDD" id="cd00067">
    <property type="entry name" value="GAL4"/>
    <property type="match status" value="1"/>
</dbReference>
<organism evidence="10 11">
    <name type="scientific">Fusarium avenaceum</name>
    <dbReference type="NCBI Taxonomy" id="40199"/>
    <lineage>
        <taxon>Eukaryota</taxon>
        <taxon>Fungi</taxon>
        <taxon>Dikarya</taxon>
        <taxon>Ascomycota</taxon>
        <taxon>Pezizomycotina</taxon>
        <taxon>Sordariomycetes</taxon>
        <taxon>Hypocreomycetidae</taxon>
        <taxon>Hypocreales</taxon>
        <taxon>Nectriaceae</taxon>
        <taxon>Fusarium</taxon>
        <taxon>Fusarium tricinctum species complex</taxon>
    </lineage>
</organism>
<feature type="domain" description="Zn(2)-C6 fungal-type" evidence="7">
    <location>
        <begin position="39"/>
        <end position="72"/>
    </location>
</feature>
<keyword evidence="4" id="KW-0539">Nucleus</keyword>
<dbReference type="GO" id="GO:0000266">
    <property type="term" value="P:mitochondrial fission"/>
    <property type="evidence" value="ECO:0007669"/>
    <property type="project" value="TreeGrafter"/>
</dbReference>
<evidence type="ECO:0000313" key="11">
    <source>
        <dbReference type="Proteomes" id="UP000782241"/>
    </source>
</evidence>
<evidence type="ECO:0000256" key="6">
    <source>
        <dbReference type="SAM" id="MobiDB-lite"/>
    </source>
</evidence>
<dbReference type="PANTHER" id="PTHR11566:SF215">
    <property type="entry name" value="DYNAMIN GTPASE"/>
    <property type="match status" value="1"/>
</dbReference>
<keyword evidence="1" id="KW-0479">Metal-binding</keyword>
<dbReference type="InterPro" id="IPR007219">
    <property type="entry name" value="XnlR_reg_dom"/>
</dbReference>
<reference evidence="10" key="1">
    <citation type="submission" date="2021-04" db="EMBL/GenBank/DDBJ databases">
        <title>Draft genome of Fusarium avenaceum strain F156N33, isolated from an atmospheric sample in Virginia.</title>
        <authorList>
            <person name="Yang S."/>
            <person name="Vinatzer B.A."/>
            <person name="Coleman J."/>
        </authorList>
    </citation>
    <scope>NUCLEOTIDE SEQUENCE</scope>
    <source>
        <strain evidence="10">F156N33</strain>
    </source>
</reference>
<dbReference type="PRINTS" id="PR00195">
    <property type="entry name" value="DYNAMIN"/>
</dbReference>
<dbReference type="InterPro" id="IPR027417">
    <property type="entry name" value="P-loop_NTPase"/>
</dbReference>
<dbReference type="FunFam" id="3.40.50.300:FF:001425">
    <property type="entry name" value="Dynamin GTPase, putative"/>
    <property type="match status" value="1"/>
</dbReference>
<evidence type="ECO:0000259" key="9">
    <source>
        <dbReference type="PROSITE" id="PS51718"/>
    </source>
</evidence>
<dbReference type="GO" id="GO:0003677">
    <property type="term" value="F:DNA binding"/>
    <property type="evidence" value="ECO:0007669"/>
    <property type="project" value="InterPro"/>
</dbReference>
<accession>A0A9P7HAW2</accession>
<dbReference type="PROSITE" id="PS50048">
    <property type="entry name" value="ZN2_CY6_FUNGAL_2"/>
    <property type="match status" value="1"/>
</dbReference>
<dbReference type="InterPro" id="IPR001401">
    <property type="entry name" value="Dynamin_GTPase"/>
</dbReference>
<keyword evidence="3" id="KW-0342">GTP-binding</keyword>
<dbReference type="InterPro" id="IPR001138">
    <property type="entry name" value="Zn2Cys6_DnaBD"/>
</dbReference>
<dbReference type="SMART" id="SM00066">
    <property type="entry name" value="GAL4"/>
    <property type="match status" value="1"/>
</dbReference>
<comment type="caution">
    <text evidence="10">The sequence shown here is derived from an EMBL/GenBank/DDBJ whole genome shotgun (WGS) entry which is preliminary data.</text>
</comment>
<keyword evidence="11" id="KW-1185">Reference proteome</keyword>
<dbReference type="GO" id="GO:0006351">
    <property type="term" value="P:DNA-templated transcription"/>
    <property type="evidence" value="ECO:0007669"/>
    <property type="project" value="InterPro"/>
</dbReference>
<proteinExistence type="predicted"/>
<dbReference type="GO" id="GO:0005874">
    <property type="term" value="C:microtubule"/>
    <property type="evidence" value="ECO:0007669"/>
    <property type="project" value="TreeGrafter"/>
</dbReference>
<evidence type="ECO:0000256" key="4">
    <source>
        <dbReference type="ARBA" id="ARBA00023242"/>
    </source>
</evidence>
<dbReference type="EMBL" id="JAGPUO010000001">
    <property type="protein sequence ID" value="KAG5665274.1"/>
    <property type="molecule type" value="Genomic_DNA"/>
</dbReference>
<feature type="coiled-coil region" evidence="5">
    <location>
        <begin position="81"/>
        <end position="108"/>
    </location>
</feature>
<keyword evidence="5" id="KW-0175">Coiled coil</keyword>
<dbReference type="CDD" id="cd08771">
    <property type="entry name" value="DLP_1"/>
    <property type="match status" value="1"/>
</dbReference>
<dbReference type="GO" id="GO:0048312">
    <property type="term" value="P:intracellular distribution of mitochondria"/>
    <property type="evidence" value="ECO:0007669"/>
    <property type="project" value="TreeGrafter"/>
</dbReference>
<dbReference type="GO" id="GO:0003924">
    <property type="term" value="F:GTPase activity"/>
    <property type="evidence" value="ECO:0007669"/>
    <property type="project" value="InterPro"/>
</dbReference>
<dbReference type="GO" id="GO:0005525">
    <property type="term" value="F:GTP binding"/>
    <property type="evidence" value="ECO:0007669"/>
    <property type="project" value="InterPro"/>
</dbReference>
<dbReference type="InterPro" id="IPR036864">
    <property type="entry name" value="Zn2-C6_fun-type_DNA-bd_sf"/>
</dbReference>
<dbReference type="InterPro" id="IPR022812">
    <property type="entry name" value="Dynamin"/>
</dbReference>
<dbReference type="Pfam" id="PF04082">
    <property type="entry name" value="Fungal_trans"/>
    <property type="match status" value="1"/>
</dbReference>
<evidence type="ECO:0000313" key="10">
    <source>
        <dbReference type="EMBL" id="KAG5665274.1"/>
    </source>
</evidence>
<dbReference type="SMART" id="SM00053">
    <property type="entry name" value="DYNc"/>
    <property type="match status" value="1"/>
</dbReference>
<evidence type="ECO:0000256" key="1">
    <source>
        <dbReference type="ARBA" id="ARBA00022723"/>
    </source>
</evidence>
<evidence type="ECO:0000259" key="7">
    <source>
        <dbReference type="PROSITE" id="PS50048"/>
    </source>
</evidence>
<dbReference type="GO" id="GO:0006897">
    <property type="term" value="P:endocytosis"/>
    <property type="evidence" value="ECO:0007669"/>
    <property type="project" value="TreeGrafter"/>
</dbReference>
<dbReference type="InterPro" id="IPR020850">
    <property type="entry name" value="GED_dom"/>
</dbReference>
<sequence>MTRTKASSPSVSGPSASASATRRQPAGAASRPGKARSLACRQCRDRKIRCDGARPVCDSCSRRGLCAEQCVYPEIEHEGSIASSRSYIRALQKRVQELEEKERQLEFVAHGRDAFAATTPAHDEWRKHSSSPSVVSERLARPPPRHVDHALPPIHADSGHPLPSFSARAGSLPVVHEPASYYSRPHHLMGASPPLTDDLEDAASAKPSSFGSYSSNVKAALMLQKITLPQADLMDELLAEYFNIEWIAMPIIHRPSFYQRYHRLIAVANSRYRRDIPLEEATELAATYSLLLGMLAIGQLAKAPIAESAESHLSHAYEFHQQAKTLLLVDLLSLSSPAVVQALIVHARFLRRAGADQESWMFTGMAQRLAEGLMLHVGIPGKAQAEREERRRTWCACALLVKMQNSSGSQLNPIFGTLPQEIDDEYLETCPNNADRAQPCDAPSRISFFNQTLKLFDNVLQHIQDSYFKEPTFNNKESISDILSTALKLDCGLEEWHAALPEHLRVKFPCTQSEAIFRRQATLLRMRYLETKALIPRAAIMKLISSHATQPVSLVARSMLAGLFESCYAASVELEDIMARERRLMTFDGPPESHSAIALSIIGMTLTVLIQHPLFRDIITNPIPITDEARRCLATAKQYTNSPHPLAERFVHALESALQPTSRCASPRGAMDPALEPKTVGPVLSNLTEAPGAVEMALLEAWYIRRQELAYGSKMPGKTNKPSEGLANRALLDKMDKLRELGISDMVPLPQLVVVGDQSAGKSSVLESLTGFHFPRNVSLCTRHATEIICRREETRNIVISIHAVDADKDEARSFRRTVENLDAKEFSQIFQDAAKVMGISSASNDGSEPNNNSAGSAFSRDVLRVEISGPDEDHLTVIDVPGMFENETPGQTTKADIDLVKNMVRKYINESRTIILAVVPCTVDIANQKILTYAKEADPDGKRTLGVLTKPDLAVEEATKGVVVDLVLGKRRDLQLGYCIVKNRGADDTSSSPNDRNLKERAFFSESPWTKLPADRVGIPALKTRLGQLLMDRTKSEFPKVRTELTTKHKDCETLLKSMGEARSTEAQQRVYLGRVAAQFAQIKTFGLDAYYTRHEIFENEELKLITRIREINEGFGKVLYERGHTRNFFEVGKKRNLSSVWDACGLDEKPSAVADDSDSGDFDYEKSRGDLYDNATFPIPVMGEDDLADDILYDPYQCPHPEDGDILTYIENEYLTSRGYEIGTFSGEMLPTTFKEQTKKWGPMTRAHVSNAILIVHHFIRTVLDSCCPDEPIREELWSFLLDDLQGRYRRAVEHVEFLLKVEFEGKSITYDPTFNDALTNLKFAHAKGLGQKVEKSINATFNGECTVVQIAQKARQLIDSSFEKEETLKTTRRDIHNVLQTFYSNARGRFVDVVCQQVIDHFLLHAPDGPLAVLSQDVVIHMNAEQLETIAGEDMLSKDRREKVSRDLANLKEAIKVLRG</sequence>
<feature type="compositionally biased region" description="Low complexity" evidence="6">
    <location>
        <begin position="1"/>
        <end position="20"/>
    </location>
</feature>
<feature type="region of interest" description="Disordered" evidence="6">
    <location>
        <begin position="121"/>
        <end position="144"/>
    </location>
</feature>